<keyword evidence="2" id="KW-1185">Reference proteome</keyword>
<proteinExistence type="predicted"/>
<comment type="caution">
    <text evidence="1">The sequence shown here is derived from an EMBL/GenBank/DDBJ whole genome shotgun (WGS) entry which is preliminary data.</text>
</comment>
<feature type="non-terminal residue" evidence="1">
    <location>
        <position position="94"/>
    </location>
</feature>
<reference evidence="1" key="1">
    <citation type="submission" date="2022-11" db="EMBL/GenBank/DDBJ databases">
        <authorList>
            <person name="Hyden B.L."/>
            <person name="Feng K."/>
            <person name="Yates T."/>
            <person name="Jawdy S."/>
            <person name="Smart L.B."/>
            <person name="Muchero W."/>
        </authorList>
    </citation>
    <scope>NUCLEOTIDE SEQUENCE</scope>
    <source>
        <tissue evidence="1">Shoot tip</tissue>
    </source>
</reference>
<dbReference type="EMBL" id="JAPFFM010000005">
    <property type="protein sequence ID" value="KAJ6762015.1"/>
    <property type="molecule type" value="Genomic_DNA"/>
</dbReference>
<reference evidence="1" key="2">
    <citation type="journal article" date="2023" name="Int. J. Mol. Sci.">
        <title>De Novo Assembly and Annotation of 11 Diverse Shrub Willow (Salix) Genomes Reveals Novel Gene Organization in Sex-Linked Regions.</title>
        <authorList>
            <person name="Hyden B."/>
            <person name="Feng K."/>
            <person name="Yates T.B."/>
            <person name="Jawdy S."/>
            <person name="Cereghino C."/>
            <person name="Smart L.B."/>
            <person name="Muchero W."/>
        </authorList>
    </citation>
    <scope>NUCLEOTIDE SEQUENCE</scope>
    <source>
        <tissue evidence="1">Shoot tip</tissue>
    </source>
</reference>
<accession>A0A9Q1A889</accession>
<sequence>MLSDVKFCMPASLKMISADIGAPPSKIASQQQQAAEGTEIQIRSLNFLFWEQKEEVSLQLLLYPISTPLKNPSAAAIFFLRILKRERVNAERGE</sequence>
<organism evidence="1 2">
    <name type="scientific">Salix koriyanagi</name>
    <dbReference type="NCBI Taxonomy" id="2511006"/>
    <lineage>
        <taxon>Eukaryota</taxon>
        <taxon>Viridiplantae</taxon>
        <taxon>Streptophyta</taxon>
        <taxon>Embryophyta</taxon>
        <taxon>Tracheophyta</taxon>
        <taxon>Spermatophyta</taxon>
        <taxon>Magnoliopsida</taxon>
        <taxon>eudicotyledons</taxon>
        <taxon>Gunneridae</taxon>
        <taxon>Pentapetalae</taxon>
        <taxon>rosids</taxon>
        <taxon>fabids</taxon>
        <taxon>Malpighiales</taxon>
        <taxon>Salicaceae</taxon>
        <taxon>Saliceae</taxon>
        <taxon>Salix</taxon>
    </lineage>
</organism>
<name>A0A9Q1A889_9ROSI</name>
<gene>
    <name evidence="1" type="ORF">OIU74_024650</name>
</gene>
<protein>
    <submittedName>
        <fullName evidence="1">Uncharacterized protein</fullName>
    </submittedName>
</protein>
<evidence type="ECO:0000313" key="1">
    <source>
        <dbReference type="EMBL" id="KAJ6762015.1"/>
    </source>
</evidence>
<dbReference type="Proteomes" id="UP001151752">
    <property type="component" value="Chromosome 19"/>
</dbReference>
<dbReference type="AlphaFoldDB" id="A0A9Q1A889"/>
<evidence type="ECO:0000313" key="2">
    <source>
        <dbReference type="Proteomes" id="UP001151752"/>
    </source>
</evidence>